<dbReference type="Pfam" id="PF12796">
    <property type="entry name" value="Ank_2"/>
    <property type="match status" value="1"/>
</dbReference>
<evidence type="ECO:0000313" key="5">
    <source>
        <dbReference type="EMBL" id="KAK7502559.1"/>
    </source>
</evidence>
<dbReference type="Proteomes" id="UP001519460">
    <property type="component" value="Unassembled WGS sequence"/>
</dbReference>
<dbReference type="PROSITE" id="PS50088">
    <property type="entry name" value="ANK_REPEAT"/>
    <property type="match status" value="2"/>
</dbReference>
<dbReference type="SUPFAM" id="SSF158235">
    <property type="entry name" value="SOCS box-like"/>
    <property type="match status" value="1"/>
</dbReference>
<dbReference type="SMART" id="SM00248">
    <property type="entry name" value="ANK"/>
    <property type="match status" value="4"/>
</dbReference>
<dbReference type="PANTHER" id="PTHR24198:SF165">
    <property type="entry name" value="ANKYRIN REPEAT-CONTAINING PROTEIN-RELATED"/>
    <property type="match status" value="1"/>
</dbReference>
<dbReference type="InterPro" id="IPR001496">
    <property type="entry name" value="SOCS_box"/>
</dbReference>
<evidence type="ECO:0000259" key="4">
    <source>
        <dbReference type="PROSITE" id="PS50225"/>
    </source>
</evidence>
<dbReference type="SUPFAM" id="SSF48403">
    <property type="entry name" value="Ankyrin repeat"/>
    <property type="match status" value="1"/>
</dbReference>
<keyword evidence="2 3" id="KW-0040">ANK repeat</keyword>
<proteinExistence type="predicted"/>
<name>A0ABD0LSM5_9CAEN</name>
<reference evidence="5 6" key="1">
    <citation type="journal article" date="2023" name="Sci. Data">
        <title>Genome assembly of the Korean intertidal mud-creeper Batillaria attramentaria.</title>
        <authorList>
            <person name="Patra A.K."/>
            <person name="Ho P.T."/>
            <person name="Jun S."/>
            <person name="Lee S.J."/>
            <person name="Kim Y."/>
            <person name="Won Y.J."/>
        </authorList>
    </citation>
    <scope>NUCLEOTIDE SEQUENCE [LARGE SCALE GENOMIC DNA]</scope>
    <source>
        <strain evidence="5">Wonlab-2016</strain>
    </source>
</reference>
<dbReference type="EMBL" id="JACVVK020000025">
    <property type="protein sequence ID" value="KAK7502559.1"/>
    <property type="molecule type" value="Genomic_DNA"/>
</dbReference>
<dbReference type="PROSITE" id="PS50225">
    <property type="entry name" value="SOCS"/>
    <property type="match status" value="1"/>
</dbReference>
<dbReference type="InterPro" id="IPR036036">
    <property type="entry name" value="SOCS_box-like_dom_sf"/>
</dbReference>
<feature type="repeat" description="ANK" evidence="3">
    <location>
        <begin position="27"/>
        <end position="59"/>
    </location>
</feature>
<gene>
    <name evidence="5" type="ORF">BaRGS_00006134</name>
</gene>
<dbReference type="PANTHER" id="PTHR24198">
    <property type="entry name" value="ANKYRIN REPEAT AND PROTEIN KINASE DOMAIN-CONTAINING PROTEIN"/>
    <property type="match status" value="1"/>
</dbReference>
<feature type="repeat" description="ANK" evidence="3">
    <location>
        <begin position="60"/>
        <end position="97"/>
    </location>
</feature>
<evidence type="ECO:0000256" key="1">
    <source>
        <dbReference type="ARBA" id="ARBA00022737"/>
    </source>
</evidence>
<sequence>MASLRELREEIKEGIQEQKSVTRGLNHGKRSLVAAIRARDVERVQHLLDKGVDPNFRDASGDYPIHLACRLENACPASLTILETLLYMGADHEVQNRFSRLPLHVAAAHSHDTVKVLLDKGCSINAQDNAGCTALMEACRNNRSDPVETSALLIQRNCNVHLEDDTGYTGRMPLCLEVDKFLHLSYRALPRMSLQLVETLMSAGANIQPHSRNHQQWARSAAITAHPQVLSALVEVAGPVLTRPAVRLLYKALVGWSVSRDITDWDADDGHLQLQAQLQSLSHSVHSLRAICRLSIRAQLRGKLLVYVPMLPIPNSLQEYLISLDQR</sequence>
<feature type="domain" description="SOCS box" evidence="4">
    <location>
        <begin position="273"/>
        <end position="327"/>
    </location>
</feature>
<dbReference type="InterPro" id="IPR002110">
    <property type="entry name" value="Ankyrin_rpt"/>
</dbReference>
<comment type="caution">
    <text evidence="5">The sequence shown here is derived from an EMBL/GenBank/DDBJ whole genome shotgun (WGS) entry which is preliminary data.</text>
</comment>
<protein>
    <recommendedName>
        <fullName evidence="4">SOCS box domain-containing protein</fullName>
    </recommendedName>
</protein>
<organism evidence="5 6">
    <name type="scientific">Batillaria attramentaria</name>
    <dbReference type="NCBI Taxonomy" id="370345"/>
    <lineage>
        <taxon>Eukaryota</taxon>
        <taxon>Metazoa</taxon>
        <taxon>Spiralia</taxon>
        <taxon>Lophotrochozoa</taxon>
        <taxon>Mollusca</taxon>
        <taxon>Gastropoda</taxon>
        <taxon>Caenogastropoda</taxon>
        <taxon>Sorbeoconcha</taxon>
        <taxon>Cerithioidea</taxon>
        <taxon>Batillariidae</taxon>
        <taxon>Batillaria</taxon>
    </lineage>
</organism>
<dbReference type="InterPro" id="IPR036770">
    <property type="entry name" value="Ankyrin_rpt-contain_sf"/>
</dbReference>
<dbReference type="Pfam" id="PF07525">
    <property type="entry name" value="SOCS_box"/>
    <property type="match status" value="1"/>
</dbReference>
<keyword evidence="6" id="KW-1185">Reference proteome</keyword>
<dbReference type="Gene3D" id="1.10.750.20">
    <property type="entry name" value="SOCS box"/>
    <property type="match status" value="1"/>
</dbReference>
<dbReference type="SMART" id="SM00969">
    <property type="entry name" value="SOCS_box"/>
    <property type="match status" value="1"/>
</dbReference>
<dbReference type="CDD" id="cd03716">
    <property type="entry name" value="SOCS_ASB_like"/>
    <property type="match status" value="1"/>
</dbReference>
<evidence type="ECO:0000256" key="2">
    <source>
        <dbReference type="ARBA" id="ARBA00023043"/>
    </source>
</evidence>
<evidence type="ECO:0000256" key="3">
    <source>
        <dbReference type="PROSITE-ProRule" id="PRU00023"/>
    </source>
</evidence>
<evidence type="ECO:0000313" key="6">
    <source>
        <dbReference type="Proteomes" id="UP001519460"/>
    </source>
</evidence>
<keyword evidence="1" id="KW-0677">Repeat</keyword>
<dbReference type="AlphaFoldDB" id="A0ABD0LSM5"/>
<dbReference type="Gene3D" id="1.25.40.20">
    <property type="entry name" value="Ankyrin repeat-containing domain"/>
    <property type="match status" value="2"/>
</dbReference>
<accession>A0ABD0LSM5</accession>